<dbReference type="InterPro" id="IPR050955">
    <property type="entry name" value="Plant_Biomass_Hydrol_Est"/>
</dbReference>
<proteinExistence type="predicted"/>
<evidence type="ECO:0000256" key="1">
    <source>
        <dbReference type="ARBA" id="ARBA00022729"/>
    </source>
</evidence>
<dbReference type="GeneID" id="19164432"/>
<dbReference type="InterPro" id="IPR029058">
    <property type="entry name" value="AB_hydrolase_fold"/>
</dbReference>
<name>W9YFS3_9EURO</name>
<dbReference type="InterPro" id="IPR001375">
    <property type="entry name" value="Peptidase_S9_cat"/>
</dbReference>
<dbReference type="EMBL" id="AMGY01000001">
    <property type="protein sequence ID" value="EXJ91742.1"/>
    <property type="molecule type" value="Genomic_DNA"/>
</dbReference>
<evidence type="ECO:0000313" key="4">
    <source>
        <dbReference type="Proteomes" id="UP000019478"/>
    </source>
</evidence>
<keyword evidence="4" id="KW-1185">Reference proteome</keyword>
<organism evidence="3 4">
    <name type="scientific">Capronia epimyces CBS 606.96</name>
    <dbReference type="NCBI Taxonomy" id="1182542"/>
    <lineage>
        <taxon>Eukaryota</taxon>
        <taxon>Fungi</taxon>
        <taxon>Dikarya</taxon>
        <taxon>Ascomycota</taxon>
        <taxon>Pezizomycotina</taxon>
        <taxon>Eurotiomycetes</taxon>
        <taxon>Chaetothyriomycetidae</taxon>
        <taxon>Chaetothyriales</taxon>
        <taxon>Herpotrichiellaceae</taxon>
        <taxon>Capronia</taxon>
    </lineage>
</organism>
<dbReference type="RefSeq" id="XP_007728632.1">
    <property type="nucleotide sequence ID" value="XM_007730442.1"/>
</dbReference>
<comment type="caution">
    <text evidence="3">The sequence shown here is derived from an EMBL/GenBank/DDBJ whole genome shotgun (WGS) entry which is preliminary data.</text>
</comment>
<dbReference type="Gene3D" id="3.40.50.1820">
    <property type="entry name" value="alpha/beta hydrolase"/>
    <property type="match status" value="1"/>
</dbReference>
<dbReference type="STRING" id="1182542.W9YFS3"/>
<dbReference type="SUPFAM" id="SSF53474">
    <property type="entry name" value="alpha/beta-Hydrolases"/>
    <property type="match status" value="1"/>
</dbReference>
<evidence type="ECO:0000259" key="2">
    <source>
        <dbReference type="Pfam" id="PF00326"/>
    </source>
</evidence>
<accession>W9YFS3</accession>
<dbReference type="OrthoDB" id="449091at2759"/>
<gene>
    <name evidence="3" type="ORF">A1O3_00292</name>
</gene>
<dbReference type="GO" id="GO:0006508">
    <property type="term" value="P:proteolysis"/>
    <property type="evidence" value="ECO:0007669"/>
    <property type="project" value="InterPro"/>
</dbReference>
<keyword evidence="1" id="KW-0732">Signal</keyword>
<evidence type="ECO:0000313" key="3">
    <source>
        <dbReference type="EMBL" id="EXJ91742.1"/>
    </source>
</evidence>
<reference evidence="3 4" key="1">
    <citation type="submission" date="2013-03" db="EMBL/GenBank/DDBJ databases">
        <title>The Genome Sequence of Capronia epimyces CBS 606.96.</title>
        <authorList>
            <consortium name="The Broad Institute Genomics Platform"/>
            <person name="Cuomo C."/>
            <person name="de Hoog S."/>
            <person name="Gorbushina A."/>
            <person name="Walker B."/>
            <person name="Young S.K."/>
            <person name="Zeng Q."/>
            <person name="Gargeya S."/>
            <person name="Fitzgerald M."/>
            <person name="Haas B."/>
            <person name="Abouelleil A."/>
            <person name="Allen A.W."/>
            <person name="Alvarado L."/>
            <person name="Arachchi H.M."/>
            <person name="Berlin A.M."/>
            <person name="Chapman S.B."/>
            <person name="Gainer-Dewar J."/>
            <person name="Goldberg J."/>
            <person name="Griggs A."/>
            <person name="Gujja S."/>
            <person name="Hansen M."/>
            <person name="Howarth C."/>
            <person name="Imamovic A."/>
            <person name="Ireland A."/>
            <person name="Larimer J."/>
            <person name="McCowan C."/>
            <person name="Murphy C."/>
            <person name="Pearson M."/>
            <person name="Poon T.W."/>
            <person name="Priest M."/>
            <person name="Roberts A."/>
            <person name="Saif S."/>
            <person name="Shea T."/>
            <person name="Sisk P."/>
            <person name="Sykes S."/>
            <person name="Wortman J."/>
            <person name="Nusbaum C."/>
            <person name="Birren B."/>
        </authorList>
    </citation>
    <scope>NUCLEOTIDE SEQUENCE [LARGE SCALE GENOMIC DNA]</scope>
    <source>
        <strain evidence="3 4">CBS 606.96</strain>
    </source>
</reference>
<dbReference type="GO" id="GO:0008236">
    <property type="term" value="F:serine-type peptidase activity"/>
    <property type="evidence" value="ECO:0007669"/>
    <property type="project" value="InterPro"/>
</dbReference>
<dbReference type="HOGENOM" id="CLU_014627_1_0_1"/>
<dbReference type="Pfam" id="PF00326">
    <property type="entry name" value="Peptidase_S9"/>
    <property type="match status" value="1"/>
</dbReference>
<sequence>MRLDYYANILLCVTLYPRSVAAGISQAVLSTDHALHPDPITFLSTWDLLGPFRLGTREAVWGADPVELYGGIRSVAIDEGALYHSPLTRDATVQWSNRTFTTLASKTRASVELVIDFPEVDWQFAQKIYGWSAFQFQGWAKGGIWNTDSVVRRVVLHPVNILELWVNDIHVFGGDFYGFERAPVALDLRPGLNDISVRLTRDVRSMGGAFPPVIRATLKAELVSASIEVPLQSLVLPDVVCGRFCSRFGSITVRNQGDSWIQIQHIFANLAERSAIVSSEAIGLAPGQSRPVKMTLESIEGLQEVVHFELEYTTDDSKLYQQTFQAPITHTNDSSSQKITFLHPSGVVSYAILRPPPTTNSPSVDQVAPVLLNLHGAGVEADGSLARHMFDAAQDLPVWILSPSGLSPWSGDDWHTWGMADAEAALSAVPKWIRDTGWDGPALESPKLLIAGHSNGAQGTWFYASHQPDRVLGAAAASGYSSIENYVPYLLWNEADPLQVGIIQTSMNSFRHELLTENLAGIPIFQQHGTEDANVPVYHSRLMNTLLAQVGQVADYSELPGRGHWFTGSMTTPSMLDFYHGCLNGSNPIPTVPTQFTFVVPNSHDLGSRYGIVIDQLATPDRMGRIKVTTSLHGSINRWHIRTENIRRLHFSPAAHLANAPDEIVLDDMPQGVNFANFTEKESFVKFETNIWGREVALEWRNIEQRYGRQRGFLDSILRSAGPFELVYCSDQAFQLAIQASRNFMQYFGADSNINPCLRYKEALHRQGNIITIGLGTTIPPASLPTFPIQLGEKQILLTTKDSNTISIPRTSGMGGVWLRPLPDSRLELVVWGHDEVGLRQASRLIPTLTGAGQPDFAILNNEARWKGHSGAIAMGFFDYNWRISAASFLP</sequence>
<dbReference type="PANTHER" id="PTHR43037:SF4">
    <property type="entry name" value="PEPTIDASE S9 PROLYL OLIGOPEPTIDASE CATALYTIC DOMAIN-CONTAINING PROTEIN"/>
    <property type="match status" value="1"/>
</dbReference>
<dbReference type="eggNOG" id="ENOG502QS8J">
    <property type="taxonomic scope" value="Eukaryota"/>
</dbReference>
<dbReference type="Proteomes" id="UP000019478">
    <property type="component" value="Unassembled WGS sequence"/>
</dbReference>
<feature type="domain" description="Peptidase S9 prolyl oligopeptidase catalytic" evidence="2">
    <location>
        <begin position="438"/>
        <end position="576"/>
    </location>
</feature>
<protein>
    <recommendedName>
        <fullName evidence="2">Peptidase S9 prolyl oligopeptidase catalytic domain-containing protein</fullName>
    </recommendedName>
</protein>
<dbReference type="AlphaFoldDB" id="W9YFS3"/>
<dbReference type="PANTHER" id="PTHR43037">
    <property type="entry name" value="UNNAMED PRODUCT-RELATED"/>
    <property type="match status" value="1"/>
</dbReference>